<dbReference type="Gene3D" id="2.30.40.10">
    <property type="entry name" value="Urease, subunit C, domain 1"/>
    <property type="match status" value="1"/>
</dbReference>
<dbReference type="Gene3D" id="3.10.310.70">
    <property type="match status" value="1"/>
</dbReference>
<organism evidence="4 5">
    <name type="scientific">Glacieibacterium arshaanense</name>
    <dbReference type="NCBI Taxonomy" id="2511025"/>
    <lineage>
        <taxon>Bacteria</taxon>
        <taxon>Pseudomonadati</taxon>
        <taxon>Pseudomonadota</taxon>
        <taxon>Alphaproteobacteria</taxon>
        <taxon>Sphingomonadales</taxon>
        <taxon>Sphingosinicellaceae</taxon>
        <taxon>Glacieibacterium</taxon>
    </lineage>
</organism>
<dbReference type="RefSeq" id="WP_135245642.1">
    <property type="nucleotide sequence ID" value="NZ_SIHO01000002.1"/>
</dbReference>
<feature type="compositionally biased region" description="Low complexity" evidence="1">
    <location>
        <begin position="617"/>
        <end position="628"/>
    </location>
</feature>
<reference evidence="4 5" key="1">
    <citation type="submission" date="2019-02" db="EMBL/GenBank/DDBJ databases">
        <title>Polymorphobacter sp. isolated from the lake at the Tibet of China.</title>
        <authorList>
            <person name="Li A."/>
        </authorList>
    </citation>
    <scope>NUCLEOTIDE SEQUENCE [LARGE SCALE GENOMIC DNA]</scope>
    <source>
        <strain evidence="4 5">DJ1R-1</strain>
    </source>
</reference>
<dbReference type="PANTHER" id="PTHR22642">
    <property type="entry name" value="IMIDAZOLONEPROPIONASE"/>
    <property type="match status" value="1"/>
</dbReference>
<dbReference type="EMBL" id="SIHO01000002">
    <property type="protein sequence ID" value="TFU03050.1"/>
    <property type="molecule type" value="Genomic_DNA"/>
</dbReference>
<evidence type="ECO:0000259" key="3">
    <source>
        <dbReference type="Pfam" id="PF07969"/>
    </source>
</evidence>
<dbReference type="InterPro" id="IPR011059">
    <property type="entry name" value="Metal-dep_hydrolase_composite"/>
</dbReference>
<dbReference type="OrthoDB" id="9811399at2"/>
<evidence type="ECO:0000313" key="5">
    <source>
        <dbReference type="Proteomes" id="UP000297737"/>
    </source>
</evidence>
<keyword evidence="4" id="KW-0378">Hydrolase</keyword>
<dbReference type="AlphaFoldDB" id="A0A4Y9EMW8"/>
<dbReference type="GO" id="GO:0016810">
    <property type="term" value="F:hydrolase activity, acting on carbon-nitrogen (but not peptide) bonds"/>
    <property type="evidence" value="ECO:0007669"/>
    <property type="project" value="InterPro"/>
</dbReference>
<sequence length="642" mass="67137">MKVITAAAMALASLGSVANAAAPTATTIYTGGDILTMAGTKPAYVEALAVGGGKIVYAGTLKGAPRGKSTRVVNLGGHTLLPGFIDTHGHMVYFGKNLVDADLVGTVDVAEVLARLKVQAAKTPADAWIVGFGYSAIKLREGRTPTAAELDTVAPGRPVLIVDNSGHLGAANAAAFAAAGVTAATPNPEGGVFARDSDGKSLAGPMEETALNLVRAKRPPFTGKLADDVITGGARLWASMGQTTAQDCGLGLGNDDIAIVRNAIDKNLLPIDLYVCAKDSVTDALLASAKDVADTYAPASANAMVSRQDEIFDQAGVARSSAQQLLAARPDLDKRYINRVRLGGIKFWLDGSLDTAWFTQPFTVNPPGKTGSYSGYRQIPDAVLDAAFDRFWTSNLQINMHMNGDAAADQALSAIAKAVAKYGMRDHRPVFIHATVLRPDQIAKMRQYGAIPSFLTPSIAKAGDLADKLWGAERAAHAAPAETFRRAGLPFTFSHDAPVTPSPSILEVVDAGVNRIAASGRVIGPDERVSPYDGLRAVTSFAAFQIKEEKTKGTLEVGKLADLVILESNPLKVAPTTIKSIKVVETIKEGKTVYVATGQQAAATQDSELVDNDDAHTPAPSAPLSPTARQTLGMLQAAALRP</sequence>
<dbReference type="Pfam" id="PF07969">
    <property type="entry name" value="Amidohydro_3"/>
    <property type="match status" value="1"/>
</dbReference>
<dbReference type="Gene3D" id="3.20.20.140">
    <property type="entry name" value="Metal-dependent hydrolases"/>
    <property type="match status" value="1"/>
</dbReference>
<feature type="signal peptide" evidence="2">
    <location>
        <begin position="1"/>
        <end position="20"/>
    </location>
</feature>
<name>A0A4Y9EMW8_9SPHN</name>
<comment type="caution">
    <text evidence="4">The sequence shown here is derived from an EMBL/GenBank/DDBJ whole genome shotgun (WGS) entry which is preliminary data.</text>
</comment>
<evidence type="ECO:0000256" key="2">
    <source>
        <dbReference type="SAM" id="SignalP"/>
    </source>
</evidence>
<accession>A0A4Y9EMW8</accession>
<dbReference type="SUPFAM" id="SSF51556">
    <property type="entry name" value="Metallo-dependent hydrolases"/>
    <property type="match status" value="1"/>
</dbReference>
<protein>
    <submittedName>
        <fullName evidence="4">Amidohydrolase</fullName>
    </submittedName>
</protein>
<evidence type="ECO:0000313" key="4">
    <source>
        <dbReference type="EMBL" id="TFU03050.1"/>
    </source>
</evidence>
<dbReference type="SUPFAM" id="SSF51338">
    <property type="entry name" value="Composite domain of metallo-dependent hydrolases"/>
    <property type="match status" value="1"/>
</dbReference>
<dbReference type="InterPro" id="IPR032466">
    <property type="entry name" value="Metal_Hydrolase"/>
</dbReference>
<feature type="domain" description="Amidohydrolase 3" evidence="3">
    <location>
        <begin position="71"/>
        <end position="594"/>
    </location>
</feature>
<keyword evidence="2" id="KW-0732">Signal</keyword>
<dbReference type="InterPro" id="IPR033932">
    <property type="entry name" value="YtcJ-like"/>
</dbReference>
<dbReference type="Proteomes" id="UP000297737">
    <property type="component" value="Unassembled WGS sequence"/>
</dbReference>
<evidence type="ECO:0000256" key="1">
    <source>
        <dbReference type="SAM" id="MobiDB-lite"/>
    </source>
</evidence>
<keyword evidence="5" id="KW-1185">Reference proteome</keyword>
<gene>
    <name evidence="4" type="ORF">EUV02_07565</name>
</gene>
<dbReference type="PANTHER" id="PTHR22642:SF2">
    <property type="entry name" value="PROTEIN LONG AFTER FAR-RED 3"/>
    <property type="match status" value="1"/>
</dbReference>
<feature type="region of interest" description="Disordered" evidence="1">
    <location>
        <begin position="605"/>
        <end position="628"/>
    </location>
</feature>
<dbReference type="CDD" id="cd01300">
    <property type="entry name" value="YtcJ_like"/>
    <property type="match status" value="1"/>
</dbReference>
<dbReference type="InterPro" id="IPR013108">
    <property type="entry name" value="Amidohydro_3"/>
</dbReference>
<proteinExistence type="predicted"/>
<feature type="chain" id="PRO_5021452473" evidence="2">
    <location>
        <begin position="21"/>
        <end position="642"/>
    </location>
</feature>